<dbReference type="AlphaFoldDB" id="A0A5J4NSU8"/>
<feature type="domain" description="FERM central" evidence="1">
    <location>
        <begin position="47"/>
        <end position="84"/>
    </location>
</feature>
<dbReference type="Proteomes" id="UP000324629">
    <property type="component" value="Unassembled WGS sequence"/>
</dbReference>
<dbReference type="InterPro" id="IPR014352">
    <property type="entry name" value="FERM/acyl-CoA-bd_prot_sf"/>
</dbReference>
<gene>
    <name evidence="2" type="ORF">DEA37_0008578</name>
</gene>
<evidence type="ECO:0000313" key="2">
    <source>
        <dbReference type="EMBL" id="KAA3678725.1"/>
    </source>
</evidence>
<dbReference type="CDD" id="cd14473">
    <property type="entry name" value="FERM_B-lobe"/>
    <property type="match status" value="1"/>
</dbReference>
<comment type="caution">
    <text evidence="2">The sequence shown here is derived from an EMBL/GenBank/DDBJ whole genome shotgun (WGS) entry which is preliminary data.</text>
</comment>
<proteinExistence type="predicted"/>
<dbReference type="EMBL" id="QNGE01000984">
    <property type="protein sequence ID" value="KAA3678725.1"/>
    <property type="molecule type" value="Genomic_DNA"/>
</dbReference>
<accession>A0A5J4NSU8</accession>
<name>A0A5J4NSU8_9TREM</name>
<protein>
    <recommendedName>
        <fullName evidence="1">FERM central domain-containing protein</fullName>
    </recommendedName>
</protein>
<keyword evidence="3" id="KW-1185">Reference proteome</keyword>
<dbReference type="InterPro" id="IPR035963">
    <property type="entry name" value="FERM_2"/>
</dbReference>
<dbReference type="SUPFAM" id="SSF47031">
    <property type="entry name" value="Second domain of FERM"/>
    <property type="match status" value="1"/>
</dbReference>
<sequence>MPTSSLPFWPSFGDAADEWRKIPGGHLVARHGDVGEAASGLGIVGRLKDAILKGTHPVSLDEAIHLAAIQCQVQFGDYVQERFKNNFLE</sequence>
<dbReference type="Pfam" id="PF00373">
    <property type="entry name" value="FERM_M"/>
    <property type="match status" value="1"/>
</dbReference>
<reference evidence="2 3" key="1">
    <citation type="journal article" date="2019" name="Gigascience">
        <title>Whole-genome sequence of the oriental lung fluke Paragonimus westermani.</title>
        <authorList>
            <person name="Oey H."/>
            <person name="Zakrzewski M."/>
            <person name="Narain K."/>
            <person name="Devi K.R."/>
            <person name="Agatsuma T."/>
            <person name="Nawaratna S."/>
            <person name="Gobert G.N."/>
            <person name="Jones M.K."/>
            <person name="Ragan M.A."/>
            <person name="McManus D.P."/>
            <person name="Krause L."/>
        </authorList>
    </citation>
    <scope>NUCLEOTIDE SEQUENCE [LARGE SCALE GENOMIC DNA]</scope>
    <source>
        <strain evidence="2 3">IND2009</strain>
    </source>
</reference>
<evidence type="ECO:0000313" key="3">
    <source>
        <dbReference type="Proteomes" id="UP000324629"/>
    </source>
</evidence>
<dbReference type="InterPro" id="IPR019748">
    <property type="entry name" value="FERM_central"/>
</dbReference>
<organism evidence="2 3">
    <name type="scientific">Paragonimus westermani</name>
    <dbReference type="NCBI Taxonomy" id="34504"/>
    <lineage>
        <taxon>Eukaryota</taxon>
        <taxon>Metazoa</taxon>
        <taxon>Spiralia</taxon>
        <taxon>Lophotrochozoa</taxon>
        <taxon>Platyhelminthes</taxon>
        <taxon>Trematoda</taxon>
        <taxon>Digenea</taxon>
        <taxon>Plagiorchiida</taxon>
        <taxon>Troglotremata</taxon>
        <taxon>Troglotrematidae</taxon>
        <taxon>Paragonimus</taxon>
    </lineage>
</organism>
<dbReference type="Gene3D" id="1.20.80.10">
    <property type="match status" value="1"/>
</dbReference>
<evidence type="ECO:0000259" key="1">
    <source>
        <dbReference type="Pfam" id="PF00373"/>
    </source>
</evidence>